<proteinExistence type="inferred from homology"/>
<feature type="coiled-coil region" evidence="8">
    <location>
        <begin position="431"/>
        <end position="494"/>
    </location>
</feature>
<dbReference type="GO" id="GO:1990281">
    <property type="term" value="C:efflux pump complex"/>
    <property type="evidence" value="ECO:0007669"/>
    <property type="project" value="TreeGrafter"/>
</dbReference>
<evidence type="ECO:0000313" key="10">
    <source>
        <dbReference type="EMBL" id="MBD5780811.1"/>
    </source>
</evidence>
<keyword evidence="6" id="KW-0472">Membrane</keyword>
<evidence type="ECO:0000256" key="2">
    <source>
        <dbReference type="ARBA" id="ARBA00007613"/>
    </source>
</evidence>
<dbReference type="EMBL" id="JACYFG010000038">
    <property type="protein sequence ID" value="MBD5780811.1"/>
    <property type="molecule type" value="Genomic_DNA"/>
</dbReference>
<keyword evidence="8" id="KW-0175">Coiled coil</keyword>
<dbReference type="InterPro" id="IPR003423">
    <property type="entry name" value="OMP_efflux"/>
</dbReference>
<comment type="subcellular location">
    <subcellularLocation>
        <location evidence="1">Cell outer membrane</location>
    </subcellularLocation>
</comment>
<dbReference type="GO" id="GO:0009279">
    <property type="term" value="C:cell outer membrane"/>
    <property type="evidence" value="ECO:0007669"/>
    <property type="project" value="UniProtKB-SubCell"/>
</dbReference>
<dbReference type="Gene3D" id="1.20.1600.10">
    <property type="entry name" value="Outer membrane efflux proteins (OEP)"/>
    <property type="match status" value="1"/>
</dbReference>
<sequence>MKPSLSILLATALLSGCASVSQTPPLDPVSVTPRDEDRSVTPYIEWNPRPLARSGDQLTLSVEEAIFTALERNRELRIQTLEPVKAGAFELIERGQFRPELYGVLQAGEEEVSENSRATGEQFSVTGRDAGGEIGIRQSLATGTDIELSIEQDRSISSRTPEQQEARLGLSVTQSLLRGFGPAVNLASIRQAQLDTLASQYELRGYTEAFVAEVESAYWQYVLAREEIAIFESSLELARRERDEIEGRIEVGALSQTDGALSRGEVARRESALIDARAYLDEQRFRLVRLLNANLDGSLDFQILATSQPDVDHEPLHEIEARIELALQKRPDLNEARLRLAQDRLQTAVTKNGLLPRLDLFVTLGKTGYADTFLDSFENIQEDSYDVTAGLRFNQFLGNAAARGRDMLARANRAQAADAVLNHEQIVRLDVRLAANEVERARQQIEATAQIRIHLEETVQGEVERLEVGSTTALQVAEARRDLLASRIQEVEALISYRLALIDLYLAEGSLLERRGISL</sequence>
<keyword evidence="4" id="KW-1134">Transmembrane beta strand</keyword>
<dbReference type="PANTHER" id="PTHR30026:SF23">
    <property type="entry name" value="TO APRF-PUTATIVE OUTER MEMBRANE EFFLUX PROTEIN OR SECRETED ALKALINE PHOSPHATASE-RELATED"/>
    <property type="match status" value="1"/>
</dbReference>
<feature type="signal peptide" evidence="9">
    <location>
        <begin position="1"/>
        <end position="20"/>
    </location>
</feature>
<keyword evidence="3" id="KW-0813">Transport</keyword>
<evidence type="ECO:0000256" key="1">
    <source>
        <dbReference type="ARBA" id="ARBA00004442"/>
    </source>
</evidence>
<keyword evidence="11" id="KW-1185">Reference proteome</keyword>
<name>A0A927II20_9BACT</name>
<comment type="caution">
    <text evidence="10">The sequence shown here is derived from an EMBL/GenBank/DDBJ whole genome shotgun (WGS) entry which is preliminary data.</text>
</comment>
<dbReference type="GO" id="GO:0015562">
    <property type="term" value="F:efflux transmembrane transporter activity"/>
    <property type="evidence" value="ECO:0007669"/>
    <property type="project" value="InterPro"/>
</dbReference>
<keyword evidence="9" id="KW-0732">Signal</keyword>
<keyword evidence="7" id="KW-0998">Cell outer membrane</keyword>
<dbReference type="AlphaFoldDB" id="A0A927II20"/>
<dbReference type="Proteomes" id="UP000622317">
    <property type="component" value="Unassembled WGS sequence"/>
</dbReference>
<evidence type="ECO:0000256" key="8">
    <source>
        <dbReference type="SAM" id="Coils"/>
    </source>
</evidence>
<keyword evidence="5" id="KW-0812">Transmembrane</keyword>
<protein>
    <submittedName>
        <fullName evidence="10">TolC family protein</fullName>
    </submittedName>
</protein>
<dbReference type="Pfam" id="PF02321">
    <property type="entry name" value="OEP"/>
    <property type="match status" value="2"/>
</dbReference>
<dbReference type="SUPFAM" id="SSF56954">
    <property type="entry name" value="Outer membrane efflux proteins (OEP)"/>
    <property type="match status" value="1"/>
</dbReference>
<dbReference type="RefSeq" id="WP_191617920.1">
    <property type="nucleotide sequence ID" value="NZ_JACYFG010000038.1"/>
</dbReference>
<dbReference type="PANTHER" id="PTHR30026">
    <property type="entry name" value="OUTER MEMBRANE PROTEIN TOLC"/>
    <property type="match status" value="1"/>
</dbReference>
<comment type="similarity">
    <text evidence="2">Belongs to the outer membrane factor (OMF) (TC 1.B.17) family.</text>
</comment>
<dbReference type="PROSITE" id="PS51257">
    <property type="entry name" value="PROKAR_LIPOPROTEIN"/>
    <property type="match status" value="1"/>
</dbReference>
<organism evidence="10 11">
    <name type="scientific">Pelagicoccus enzymogenes</name>
    <dbReference type="NCBI Taxonomy" id="2773457"/>
    <lineage>
        <taxon>Bacteria</taxon>
        <taxon>Pseudomonadati</taxon>
        <taxon>Verrucomicrobiota</taxon>
        <taxon>Opitutia</taxon>
        <taxon>Puniceicoccales</taxon>
        <taxon>Pelagicoccaceae</taxon>
        <taxon>Pelagicoccus</taxon>
    </lineage>
</organism>
<evidence type="ECO:0000256" key="5">
    <source>
        <dbReference type="ARBA" id="ARBA00022692"/>
    </source>
</evidence>
<reference evidence="10" key="1">
    <citation type="submission" date="2020-09" db="EMBL/GenBank/DDBJ databases">
        <title>Pelagicoccus enzymogenes sp. nov. with an EPS production, isolated from marine sediment.</title>
        <authorList>
            <person name="Feng X."/>
        </authorList>
    </citation>
    <scope>NUCLEOTIDE SEQUENCE</scope>
    <source>
        <strain evidence="10">NFK12</strain>
    </source>
</reference>
<feature type="chain" id="PRO_5037749666" evidence="9">
    <location>
        <begin position="21"/>
        <end position="519"/>
    </location>
</feature>
<evidence type="ECO:0000256" key="4">
    <source>
        <dbReference type="ARBA" id="ARBA00022452"/>
    </source>
</evidence>
<evidence type="ECO:0000256" key="7">
    <source>
        <dbReference type="ARBA" id="ARBA00023237"/>
    </source>
</evidence>
<dbReference type="InterPro" id="IPR051906">
    <property type="entry name" value="TolC-like"/>
</dbReference>
<evidence type="ECO:0000256" key="3">
    <source>
        <dbReference type="ARBA" id="ARBA00022448"/>
    </source>
</evidence>
<evidence type="ECO:0000256" key="9">
    <source>
        <dbReference type="SAM" id="SignalP"/>
    </source>
</evidence>
<dbReference type="GO" id="GO:0015288">
    <property type="term" value="F:porin activity"/>
    <property type="evidence" value="ECO:0007669"/>
    <property type="project" value="TreeGrafter"/>
</dbReference>
<gene>
    <name evidence="10" type="ORF">IEN85_15025</name>
</gene>
<evidence type="ECO:0000256" key="6">
    <source>
        <dbReference type="ARBA" id="ARBA00023136"/>
    </source>
</evidence>
<accession>A0A927II20</accession>
<evidence type="ECO:0000313" key="11">
    <source>
        <dbReference type="Proteomes" id="UP000622317"/>
    </source>
</evidence>